<name>A0A074M9S1_9BACL</name>
<keyword evidence="3" id="KW-0812">Transmembrane</keyword>
<comment type="subcellular location">
    <subcellularLocation>
        <location evidence="1">Cell surface</location>
    </subcellularLocation>
</comment>
<evidence type="ECO:0008006" key="6">
    <source>
        <dbReference type="Google" id="ProtNLM"/>
    </source>
</evidence>
<dbReference type="Proteomes" id="UP000027931">
    <property type="component" value="Unassembled WGS sequence"/>
</dbReference>
<dbReference type="RefSeq" id="WP_052036344.1">
    <property type="nucleotide sequence ID" value="NZ_JMIR01000019.1"/>
</dbReference>
<gene>
    <name evidence="4" type="ORF">EL26_14115</name>
</gene>
<organism evidence="4 5">
    <name type="scientific">Tumebacillus flagellatus</name>
    <dbReference type="NCBI Taxonomy" id="1157490"/>
    <lineage>
        <taxon>Bacteria</taxon>
        <taxon>Bacillati</taxon>
        <taxon>Bacillota</taxon>
        <taxon>Bacilli</taxon>
        <taxon>Bacillales</taxon>
        <taxon>Alicyclobacillaceae</taxon>
        <taxon>Tumebacillus</taxon>
    </lineage>
</organism>
<dbReference type="GO" id="GO:0009986">
    <property type="term" value="C:cell surface"/>
    <property type="evidence" value="ECO:0007669"/>
    <property type="project" value="UniProtKB-SubCell"/>
</dbReference>
<proteinExistence type="predicted"/>
<dbReference type="InterPro" id="IPR045584">
    <property type="entry name" value="Pilin-like"/>
</dbReference>
<keyword evidence="5" id="KW-1185">Reference proteome</keyword>
<protein>
    <recommendedName>
        <fullName evidence="6">Prepilin-type N-terminal cleavage/methylation domain-containing protein</fullName>
    </recommendedName>
</protein>
<dbReference type="GO" id="GO:0030420">
    <property type="term" value="P:establishment of competence for transformation"/>
    <property type="evidence" value="ECO:0007669"/>
    <property type="project" value="UniProtKB-KW"/>
</dbReference>
<reference evidence="4 5" key="1">
    <citation type="journal article" date="2013" name="Int. J. Syst. Evol. Microbiol.">
        <title>Tumebacillus flagellatus sp. nov., an alpha-amylase/pullulanase-producing bacterium isolated from cassava wastewater.</title>
        <authorList>
            <person name="Wang Q."/>
            <person name="Xie N."/>
            <person name="Qin Y."/>
            <person name="Shen N."/>
            <person name="Zhu J."/>
            <person name="Mi H."/>
            <person name="Huang R."/>
        </authorList>
    </citation>
    <scope>NUCLEOTIDE SEQUENCE [LARGE SCALE GENOMIC DNA]</scope>
    <source>
        <strain evidence="4 5">GST4</strain>
    </source>
</reference>
<keyword evidence="2" id="KW-0178">Competence</keyword>
<feature type="transmembrane region" description="Helical" evidence="3">
    <location>
        <begin position="20"/>
        <end position="41"/>
    </location>
</feature>
<dbReference type="AlphaFoldDB" id="A0A074M9S1"/>
<dbReference type="EMBL" id="JMIR01000019">
    <property type="protein sequence ID" value="KEO82697.1"/>
    <property type="molecule type" value="Genomic_DNA"/>
</dbReference>
<dbReference type="PROSITE" id="PS00409">
    <property type="entry name" value="PROKAR_NTER_METHYL"/>
    <property type="match status" value="1"/>
</dbReference>
<evidence type="ECO:0000313" key="4">
    <source>
        <dbReference type="EMBL" id="KEO82697.1"/>
    </source>
</evidence>
<keyword evidence="3" id="KW-0472">Membrane</keyword>
<dbReference type="InterPro" id="IPR012902">
    <property type="entry name" value="N_methyl_site"/>
</dbReference>
<comment type="caution">
    <text evidence="4">The sequence shown here is derived from an EMBL/GenBank/DDBJ whole genome shotgun (WGS) entry which is preliminary data.</text>
</comment>
<evidence type="ECO:0000256" key="3">
    <source>
        <dbReference type="SAM" id="Phobius"/>
    </source>
</evidence>
<dbReference type="Pfam" id="PF07963">
    <property type="entry name" value="N_methyl"/>
    <property type="match status" value="1"/>
</dbReference>
<dbReference type="SUPFAM" id="SSF54523">
    <property type="entry name" value="Pili subunits"/>
    <property type="match status" value="1"/>
</dbReference>
<dbReference type="Gene3D" id="3.30.700.10">
    <property type="entry name" value="Glycoprotein, Type 4 Pilin"/>
    <property type="match status" value="1"/>
</dbReference>
<evidence type="ECO:0000256" key="1">
    <source>
        <dbReference type="ARBA" id="ARBA00004241"/>
    </source>
</evidence>
<evidence type="ECO:0000256" key="2">
    <source>
        <dbReference type="ARBA" id="ARBA00023287"/>
    </source>
</evidence>
<dbReference type="eggNOG" id="COG2165">
    <property type="taxonomic scope" value="Bacteria"/>
</dbReference>
<evidence type="ECO:0000313" key="5">
    <source>
        <dbReference type="Proteomes" id="UP000027931"/>
    </source>
</evidence>
<accession>A0A074M9S1</accession>
<dbReference type="NCBIfam" id="TIGR02532">
    <property type="entry name" value="IV_pilin_GFxxxE"/>
    <property type="match status" value="1"/>
</dbReference>
<sequence length="132" mass="13805">MVLIRKVLKKLQEERGVTLIELLAVIVILGIIAAIGIPAIMNSRSDAETSTGQANAQTMSQTAKRLIFDGETYATAKDASSDATQYDMAEVVTKSGITAASGTVDNAAGTYTADGGTYTINKSDGTVTYAHN</sequence>
<dbReference type="STRING" id="1157490.EL26_14115"/>
<keyword evidence="3" id="KW-1133">Transmembrane helix</keyword>